<proteinExistence type="predicted"/>
<dbReference type="InterPro" id="IPR011990">
    <property type="entry name" value="TPR-like_helical_dom_sf"/>
</dbReference>
<comment type="caution">
    <text evidence="1">The sequence shown here is derived from an EMBL/GenBank/DDBJ whole genome shotgun (WGS) entry which is preliminary data.</text>
</comment>
<organism evidence="1 2">
    <name type="scientific">Promicromonospora aerolata</name>
    <dbReference type="NCBI Taxonomy" id="195749"/>
    <lineage>
        <taxon>Bacteria</taxon>
        <taxon>Bacillati</taxon>
        <taxon>Actinomycetota</taxon>
        <taxon>Actinomycetes</taxon>
        <taxon>Micrococcales</taxon>
        <taxon>Promicromonosporaceae</taxon>
        <taxon>Promicromonospora</taxon>
    </lineage>
</organism>
<dbReference type="RefSeq" id="WP_377200901.1">
    <property type="nucleotide sequence ID" value="NZ_JBHUHF010000001.1"/>
</dbReference>
<evidence type="ECO:0000313" key="2">
    <source>
        <dbReference type="Proteomes" id="UP001597338"/>
    </source>
</evidence>
<keyword evidence="2" id="KW-1185">Reference proteome</keyword>
<dbReference type="EMBL" id="JBHUHF010000001">
    <property type="protein sequence ID" value="MFD2025757.1"/>
    <property type="molecule type" value="Genomic_DNA"/>
</dbReference>
<protein>
    <recommendedName>
        <fullName evidence="3">Tetratricopeptide repeat protein</fullName>
    </recommendedName>
</protein>
<accession>A0ABW4V8J4</accession>
<dbReference type="Gene3D" id="1.25.40.10">
    <property type="entry name" value="Tetratricopeptide repeat domain"/>
    <property type="match status" value="1"/>
</dbReference>
<evidence type="ECO:0000313" key="1">
    <source>
        <dbReference type="EMBL" id="MFD2025757.1"/>
    </source>
</evidence>
<sequence length="257" mass="27874">MTDEHAAELSNVTDRPSRVDAATVTALAAVLAAQRHLDDVVDPQMIVSSTAAQCSAVEALAKQATGPHAVEVRRLAAEWTQFLGWLYAQTRLDAQAVQTLRRAVAMADEIGDATLSSQAKNYRGYVERRRRNPRGIARHFQAAYETPGTGDLHRADSAIQAAHGMAMLGETSAATSMISNAEDLIASSERDETAPSTYWLTPTWLQLPLGLVHHALGNDLDAVDNLRSGLDALPDEWMAAGWSNEYRRTLALAERSA</sequence>
<reference evidence="2" key="1">
    <citation type="journal article" date="2019" name="Int. J. Syst. Evol. Microbiol.">
        <title>The Global Catalogue of Microorganisms (GCM) 10K type strain sequencing project: providing services to taxonomists for standard genome sequencing and annotation.</title>
        <authorList>
            <consortium name="The Broad Institute Genomics Platform"/>
            <consortium name="The Broad Institute Genome Sequencing Center for Infectious Disease"/>
            <person name="Wu L."/>
            <person name="Ma J."/>
        </authorList>
    </citation>
    <scope>NUCLEOTIDE SEQUENCE [LARGE SCALE GENOMIC DNA]</scope>
    <source>
        <strain evidence="2">CCM 7043</strain>
    </source>
</reference>
<gene>
    <name evidence="1" type="ORF">ACFSL2_09565</name>
</gene>
<name>A0ABW4V8J4_9MICO</name>
<evidence type="ECO:0008006" key="3">
    <source>
        <dbReference type="Google" id="ProtNLM"/>
    </source>
</evidence>
<dbReference type="Proteomes" id="UP001597338">
    <property type="component" value="Unassembled WGS sequence"/>
</dbReference>